<evidence type="ECO:0000313" key="10">
    <source>
        <dbReference type="EMBL" id="GEJ58507.1"/>
    </source>
</evidence>
<dbReference type="Gene3D" id="6.10.140.1950">
    <property type="match status" value="1"/>
</dbReference>
<evidence type="ECO:0000256" key="4">
    <source>
        <dbReference type="ARBA" id="ARBA00022481"/>
    </source>
</evidence>
<dbReference type="PANTHER" id="PTHR43804">
    <property type="entry name" value="LD18447P"/>
    <property type="match status" value="1"/>
</dbReference>
<dbReference type="InterPro" id="IPR000352">
    <property type="entry name" value="Pep_chain_release_fac_I"/>
</dbReference>
<feature type="modified residue" description="N5-methylglutamine" evidence="7">
    <location>
        <position position="237"/>
    </location>
</feature>
<evidence type="ECO:0000256" key="5">
    <source>
        <dbReference type="ARBA" id="ARBA00022490"/>
    </source>
</evidence>
<sequence length="372" mass="41313">MLSPDVLKRLDAIESRFDELTHRLSDPEVVSSGERYRKISKERAGLEATVTALRAYRKLQQDLADNEALLGEKDPELRELAKEELAGLRPLVGPAEEQLKLHLVPKDPNDEKDVILEVRAGAGGDEAGLFAAEVLRMYLRYAERRGWRCEVVDSSPGALNGVKDVTVTIAGDAVYSSLKYESGVHRVQRVPATEAQGRIHTSTVTVAVMPEAEEIDVQINPADLEMDVFRSTGSGGQSVNTTDSAVRLTHKPSGVVVKCQQEKSQLKNRNMAMKMLRAKLFEMELEKQQSARDAARKSQVGTGDRSEKIRTYNFPQDRLTDHRINYTRHNLPAVMDGDVQDVIEACRTHYAAEALREASREQAGAPAAERRA</sequence>
<gene>
    <name evidence="7 10" type="primary">prfA</name>
    <name evidence="10" type="ORF">AMYX_32480</name>
</gene>
<dbReference type="GO" id="GO:0016149">
    <property type="term" value="F:translation release factor activity, codon specific"/>
    <property type="evidence" value="ECO:0007669"/>
    <property type="project" value="UniProtKB-UniRule"/>
</dbReference>
<comment type="subcellular location">
    <subcellularLocation>
        <location evidence="2 7">Cytoplasm</location>
    </subcellularLocation>
</comment>
<protein>
    <recommendedName>
        <fullName evidence="7 8">Peptide chain release factor 1</fullName>
        <shortName evidence="7">RF-1</shortName>
    </recommendedName>
</protein>
<organism evidence="10 11">
    <name type="scientific">Anaeromyxobacter diazotrophicus</name>
    <dbReference type="NCBI Taxonomy" id="2590199"/>
    <lineage>
        <taxon>Bacteria</taxon>
        <taxon>Pseudomonadati</taxon>
        <taxon>Myxococcota</taxon>
        <taxon>Myxococcia</taxon>
        <taxon>Myxococcales</taxon>
        <taxon>Cystobacterineae</taxon>
        <taxon>Anaeromyxobacteraceae</taxon>
        <taxon>Anaeromyxobacter</taxon>
    </lineage>
</organism>
<dbReference type="RefSeq" id="WP_176067134.1">
    <property type="nucleotide sequence ID" value="NZ_BJTG01000008.1"/>
</dbReference>
<dbReference type="PANTHER" id="PTHR43804:SF7">
    <property type="entry name" value="LD18447P"/>
    <property type="match status" value="1"/>
</dbReference>
<evidence type="ECO:0000313" key="11">
    <source>
        <dbReference type="Proteomes" id="UP000503640"/>
    </source>
</evidence>
<evidence type="ECO:0000256" key="8">
    <source>
        <dbReference type="NCBIfam" id="TIGR00019"/>
    </source>
</evidence>
<dbReference type="InterPro" id="IPR050057">
    <property type="entry name" value="Prokaryotic/Mito_RF"/>
</dbReference>
<keyword evidence="5 7" id="KW-0963">Cytoplasm</keyword>
<dbReference type="InterPro" id="IPR045853">
    <property type="entry name" value="Pep_chain_release_fac_I_sf"/>
</dbReference>
<dbReference type="FunFam" id="3.30.160.20:FF:000004">
    <property type="entry name" value="Peptide chain release factor 1"/>
    <property type="match status" value="1"/>
</dbReference>
<dbReference type="InterPro" id="IPR005139">
    <property type="entry name" value="PCRF"/>
</dbReference>
<dbReference type="Pfam" id="PF00472">
    <property type="entry name" value="RF-1"/>
    <property type="match status" value="1"/>
</dbReference>
<evidence type="ECO:0000256" key="6">
    <source>
        <dbReference type="ARBA" id="ARBA00022917"/>
    </source>
</evidence>
<name>A0A7I9VRC4_9BACT</name>
<comment type="function">
    <text evidence="1 7">Peptide chain release factor 1 directs the termination of translation in response to the peptide chain termination codons UAG and UAA.</text>
</comment>
<dbReference type="SUPFAM" id="SSF75620">
    <property type="entry name" value="Release factor"/>
    <property type="match status" value="1"/>
</dbReference>
<dbReference type="GO" id="GO:0005829">
    <property type="term" value="C:cytosol"/>
    <property type="evidence" value="ECO:0007669"/>
    <property type="project" value="UniProtKB-ARBA"/>
</dbReference>
<accession>A0A7I9VRC4</accession>
<dbReference type="FunFam" id="3.30.70.1660:FF:000004">
    <property type="entry name" value="Peptide chain release factor 1"/>
    <property type="match status" value="1"/>
</dbReference>
<dbReference type="NCBIfam" id="NF001859">
    <property type="entry name" value="PRK00591.1"/>
    <property type="match status" value="1"/>
</dbReference>
<dbReference type="AlphaFoldDB" id="A0A7I9VRC4"/>
<evidence type="ECO:0000256" key="3">
    <source>
        <dbReference type="ARBA" id="ARBA00010835"/>
    </source>
</evidence>
<dbReference type="Gene3D" id="3.30.70.1660">
    <property type="match status" value="2"/>
</dbReference>
<feature type="domain" description="Prokaryotic-type class I peptide chain release factors" evidence="9">
    <location>
        <begin position="230"/>
        <end position="246"/>
    </location>
</feature>
<proteinExistence type="inferred from homology"/>
<evidence type="ECO:0000256" key="2">
    <source>
        <dbReference type="ARBA" id="ARBA00004496"/>
    </source>
</evidence>
<dbReference type="Proteomes" id="UP000503640">
    <property type="component" value="Unassembled WGS sequence"/>
</dbReference>
<evidence type="ECO:0000256" key="7">
    <source>
        <dbReference type="HAMAP-Rule" id="MF_00093"/>
    </source>
</evidence>
<comment type="caution">
    <text evidence="10">The sequence shown here is derived from an EMBL/GenBank/DDBJ whole genome shotgun (WGS) entry which is preliminary data.</text>
</comment>
<keyword evidence="6 7" id="KW-0648">Protein biosynthesis</keyword>
<dbReference type="InterPro" id="IPR004373">
    <property type="entry name" value="RF-1"/>
</dbReference>
<dbReference type="Gene3D" id="3.30.160.20">
    <property type="match status" value="1"/>
</dbReference>
<comment type="PTM">
    <text evidence="7">Methylated by PrmC. Methylation increases the termination efficiency of RF1.</text>
</comment>
<dbReference type="FunFam" id="3.30.70.1660:FF:000002">
    <property type="entry name" value="Peptide chain release factor 1"/>
    <property type="match status" value="1"/>
</dbReference>
<dbReference type="SMART" id="SM00937">
    <property type="entry name" value="PCRF"/>
    <property type="match status" value="1"/>
</dbReference>
<keyword evidence="11" id="KW-1185">Reference proteome</keyword>
<dbReference type="Pfam" id="PF03462">
    <property type="entry name" value="PCRF"/>
    <property type="match status" value="1"/>
</dbReference>
<comment type="similarity">
    <text evidence="3 7">Belongs to the prokaryotic/mitochondrial release factor family.</text>
</comment>
<dbReference type="NCBIfam" id="TIGR00019">
    <property type="entry name" value="prfA"/>
    <property type="match status" value="1"/>
</dbReference>
<dbReference type="PROSITE" id="PS00745">
    <property type="entry name" value="RF_PROK_I"/>
    <property type="match status" value="1"/>
</dbReference>
<reference evidence="11" key="1">
    <citation type="journal article" date="2020" name="Appl. Environ. Microbiol.">
        <title>Diazotrophic Anaeromyxobacter Isolates from Soils.</title>
        <authorList>
            <person name="Masuda Y."/>
            <person name="Yamanaka H."/>
            <person name="Xu Z.X."/>
            <person name="Shiratori Y."/>
            <person name="Aono T."/>
            <person name="Amachi S."/>
            <person name="Senoo K."/>
            <person name="Itoh H."/>
        </authorList>
    </citation>
    <scope>NUCLEOTIDE SEQUENCE [LARGE SCALE GENOMIC DNA]</scope>
    <source>
        <strain evidence="11">R267</strain>
    </source>
</reference>
<evidence type="ECO:0000256" key="1">
    <source>
        <dbReference type="ARBA" id="ARBA00002986"/>
    </source>
</evidence>
<dbReference type="HAMAP" id="MF_00093">
    <property type="entry name" value="Rel_fac_1"/>
    <property type="match status" value="1"/>
</dbReference>
<keyword evidence="4 7" id="KW-0488">Methylation</keyword>
<evidence type="ECO:0000259" key="9">
    <source>
        <dbReference type="PROSITE" id="PS00745"/>
    </source>
</evidence>
<dbReference type="EMBL" id="BJTG01000008">
    <property type="protein sequence ID" value="GEJ58507.1"/>
    <property type="molecule type" value="Genomic_DNA"/>
</dbReference>